<dbReference type="AlphaFoldDB" id="A0A7G5C2L0"/>
<keyword evidence="2" id="KW-1185">Reference proteome</keyword>
<evidence type="ECO:0000313" key="2">
    <source>
        <dbReference type="Proteomes" id="UP000515679"/>
    </source>
</evidence>
<evidence type="ECO:0000313" key="1">
    <source>
        <dbReference type="EMBL" id="QMV43444.1"/>
    </source>
</evidence>
<dbReference type="EMBL" id="CP041969">
    <property type="protein sequence ID" value="QMV43444.1"/>
    <property type="molecule type" value="Genomic_DNA"/>
</dbReference>
<proteinExistence type="predicted"/>
<reference evidence="1 2" key="1">
    <citation type="submission" date="2019-07" db="EMBL/GenBank/DDBJ databases">
        <authorList>
            <person name="Kim J.K."/>
            <person name="Cheong H.-M."/>
            <person name="Choi Y."/>
            <person name="Hwang K.J."/>
            <person name="Lee S."/>
            <person name="Choi C."/>
        </authorList>
    </citation>
    <scope>NUCLEOTIDE SEQUENCE [LARGE SCALE GENOMIC DNA]</scope>
    <source>
        <strain evidence="1 2">KS 22</strain>
    </source>
</reference>
<organism evidence="1 2">
    <name type="scientific">Cohnella cholangitidis</name>
    <dbReference type="NCBI Taxonomy" id="2598458"/>
    <lineage>
        <taxon>Bacteria</taxon>
        <taxon>Bacillati</taxon>
        <taxon>Bacillota</taxon>
        <taxon>Bacilli</taxon>
        <taxon>Bacillales</taxon>
        <taxon>Paenibacillaceae</taxon>
        <taxon>Cohnella</taxon>
    </lineage>
</organism>
<sequence length="122" mass="13796">MKVEISDWVQAKTRNGELIHGFVEALDSQQEMATVYTVKSDNAESVGKSVVVRERWLRKLPEYSPQDSEAIRSLIDIALMTRDEQWFSELSPALSTLANAEDEQTIKNAISYSPMSRMGFPV</sequence>
<protein>
    <recommendedName>
        <fullName evidence="3">IDEAL domain-containing protein</fullName>
    </recommendedName>
</protein>
<gene>
    <name evidence="1" type="ORF">FPL14_21390</name>
</gene>
<accession>A0A7G5C2L0</accession>
<dbReference type="RefSeq" id="WP_182299679.1">
    <property type="nucleotide sequence ID" value="NZ_CP041969.1"/>
</dbReference>
<dbReference type="KEGG" id="cchl:FPL14_21390"/>
<evidence type="ECO:0008006" key="3">
    <source>
        <dbReference type="Google" id="ProtNLM"/>
    </source>
</evidence>
<dbReference type="Proteomes" id="UP000515679">
    <property type="component" value="Chromosome"/>
</dbReference>
<name>A0A7G5C2L0_9BACL</name>